<evidence type="ECO:0008006" key="5">
    <source>
        <dbReference type="Google" id="ProtNLM"/>
    </source>
</evidence>
<evidence type="ECO:0000313" key="4">
    <source>
        <dbReference type="Proteomes" id="UP001362999"/>
    </source>
</evidence>
<dbReference type="InterPro" id="IPR036291">
    <property type="entry name" value="NAD(P)-bd_dom_sf"/>
</dbReference>
<reference evidence="3 4" key="1">
    <citation type="journal article" date="2024" name="J Genomics">
        <title>Draft genome sequencing and assembly of Favolaschia claudopus CIRM-BRFM 2984 isolated from oak limbs.</title>
        <authorList>
            <person name="Navarro D."/>
            <person name="Drula E."/>
            <person name="Chaduli D."/>
            <person name="Cazenave R."/>
            <person name="Ahrendt S."/>
            <person name="Wang J."/>
            <person name="Lipzen A."/>
            <person name="Daum C."/>
            <person name="Barry K."/>
            <person name="Grigoriev I.V."/>
            <person name="Favel A."/>
            <person name="Rosso M.N."/>
            <person name="Martin F."/>
        </authorList>
    </citation>
    <scope>NUCLEOTIDE SEQUENCE [LARGE SCALE GENOMIC DNA]</scope>
    <source>
        <strain evidence="3 4">CIRM-BRFM 2984</strain>
    </source>
</reference>
<evidence type="ECO:0000256" key="2">
    <source>
        <dbReference type="ARBA" id="ARBA00023002"/>
    </source>
</evidence>
<keyword evidence="2" id="KW-0560">Oxidoreductase</keyword>
<dbReference type="Pfam" id="PF00106">
    <property type="entry name" value="adh_short"/>
    <property type="match status" value="1"/>
</dbReference>
<evidence type="ECO:0000256" key="1">
    <source>
        <dbReference type="ARBA" id="ARBA00006484"/>
    </source>
</evidence>
<dbReference type="Gene3D" id="3.40.50.720">
    <property type="entry name" value="NAD(P)-binding Rossmann-like Domain"/>
    <property type="match status" value="1"/>
</dbReference>
<comment type="similarity">
    <text evidence="1">Belongs to the short-chain dehydrogenases/reductases (SDR) family.</text>
</comment>
<proteinExistence type="inferred from homology"/>
<keyword evidence="4" id="KW-1185">Reference proteome</keyword>
<dbReference type="GO" id="GO:0016491">
    <property type="term" value="F:oxidoreductase activity"/>
    <property type="evidence" value="ECO:0007669"/>
    <property type="project" value="UniProtKB-KW"/>
</dbReference>
<dbReference type="AlphaFoldDB" id="A0AAW0BF27"/>
<comment type="caution">
    <text evidence="3">The sequence shown here is derived from an EMBL/GenBank/DDBJ whole genome shotgun (WGS) entry which is preliminary data.</text>
</comment>
<accession>A0AAW0BF27</accession>
<dbReference type="SUPFAM" id="SSF51735">
    <property type="entry name" value="NAD(P)-binding Rossmann-fold domains"/>
    <property type="match status" value="1"/>
</dbReference>
<evidence type="ECO:0000313" key="3">
    <source>
        <dbReference type="EMBL" id="KAK7024913.1"/>
    </source>
</evidence>
<organism evidence="3 4">
    <name type="scientific">Favolaschia claudopus</name>
    <dbReference type="NCBI Taxonomy" id="2862362"/>
    <lineage>
        <taxon>Eukaryota</taxon>
        <taxon>Fungi</taxon>
        <taxon>Dikarya</taxon>
        <taxon>Basidiomycota</taxon>
        <taxon>Agaricomycotina</taxon>
        <taxon>Agaricomycetes</taxon>
        <taxon>Agaricomycetidae</taxon>
        <taxon>Agaricales</taxon>
        <taxon>Marasmiineae</taxon>
        <taxon>Mycenaceae</taxon>
        <taxon>Favolaschia</taxon>
    </lineage>
</organism>
<dbReference type="CDD" id="cd05233">
    <property type="entry name" value="SDR_c"/>
    <property type="match status" value="1"/>
</dbReference>
<dbReference type="Proteomes" id="UP001362999">
    <property type="component" value="Unassembled WGS sequence"/>
</dbReference>
<name>A0AAW0BF27_9AGAR</name>
<sequence length="295" mass="31723">MNWGSQGIDSFISSTHSTIYPFIYRGSVTLQSGFTICIFGASGAIGAGIAYAYAKAGAANIILASRRVEKLAEVAAKCATLRHGVNAEVVQCDIAKIEELKAIAEKVKSQFGGRLDSVVLRPRTLDITQGDPEIFKQVTDVNYFGTYLVAHYFIPILLASSSQAKSFLAVGSIAGLIVRGPIANAQCCVSKTAQLKLVEHIHEQQVEHGLLATSIHPGAVASEQAIDTAPEVFQPYSTDDPELCGAACVSLSKDAAEKTWLGGRLLNARWDVDELMKRKTEIVEKDLLKAKLSLQ</sequence>
<protein>
    <recommendedName>
        <fullName evidence="5">NAD(P)-binding protein</fullName>
    </recommendedName>
</protein>
<dbReference type="PANTHER" id="PTHR43669">
    <property type="entry name" value="5-KETO-D-GLUCONATE 5-REDUCTASE"/>
    <property type="match status" value="1"/>
</dbReference>
<dbReference type="InterPro" id="IPR002347">
    <property type="entry name" value="SDR_fam"/>
</dbReference>
<dbReference type="EMBL" id="JAWWNJ010000034">
    <property type="protein sequence ID" value="KAK7024913.1"/>
    <property type="molecule type" value="Genomic_DNA"/>
</dbReference>
<gene>
    <name evidence="3" type="ORF">R3P38DRAFT_3193835</name>
</gene>
<dbReference type="PANTHER" id="PTHR43669:SF3">
    <property type="entry name" value="ALCOHOL DEHYDROGENASE, PUTATIVE (AFU_ORTHOLOGUE AFUA_3G03445)-RELATED"/>
    <property type="match status" value="1"/>
</dbReference>